<dbReference type="CDD" id="cd01335">
    <property type="entry name" value="Radical_SAM"/>
    <property type="match status" value="1"/>
</dbReference>
<dbReference type="GO" id="GO:0051536">
    <property type="term" value="F:iron-sulfur cluster binding"/>
    <property type="evidence" value="ECO:0007669"/>
    <property type="project" value="UniProtKB-KW"/>
</dbReference>
<dbReference type="CDD" id="cd21109">
    <property type="entry name" value="SPASM"/>
    <property type="match status" value="1"/>
</dbReference>
<dbReference type="GO" id="GO:0003824">
    <property type="term" value="F:catalytic activity"/>
    <property type="evidence" value="ECO:0007669"/>
    <property type="project" value="InterPro"/>
</dbReference>
<protein>
    <recommendedName>
        <fullName evidence="5">Radical SAM core domain-containing protein</fullName>
    </recommendedName>
</protein>
<dbReference type="PROSITE" id="PS51918">
    <property type="entry name" value="RADICAL_SAM"/>
    <property type="match status" value="1"/>
</dbReference>
<evidence type="ECO:0000256" key="3">
    <source>
        <dbReference type="ARBA" id="ARBA00023004"/>
    </source>
</evidence>
<reference evidence="6" key="1">
    <citation type="journal article" date="2014" name="Front. Microbiol.">
        <title>High frequency of phylogenetically diverse reductive dehalogenase-homologous genes in deep subseafloor sedimentary metagenomes.</title>
        <authorList>
            <person name="Kawai M."/>
            <person name="Futagami T."/>
            <person name="Toyoda A."/>
            <person name="Takaki Y."/>
            <person name="Nishi S."/>
            <person name="Hori S."/>
            <person name="Arai W."/>
            <person name="Tsubouchi T."/>
            <person name="Morono Y."/>
            <person name="Uchiyama I."/>
            <person name="Ito T."/>
            <person name="Fujiyama A."/>
            <person name="Inagaki F."/>
            <person name="Takami H."/>
        </authorList>
    </citation>
    <scope>NUCLEOTIDE SEQUENCE</scope>
    <source>
        <strain evidence="6">Expedition CK06-06</strain>
    </source>
</reference>
<keyword evidence="4" id="KW-0411">Iron-sulfur</keyword>
<dbReference type="InterPro" id="IPR023885">
    <property type="entry name" value="4Fe4S-binding_SPASM_dom"/>
</dbReference>
<feature type="non-terminal residue" evidence="6">
    <location>
        <position position="300"/>
    </location>
</feature>
<dbReference type="Pfam" id="PF04055">
    <property type="entry name" value="Radical_SAM"/>
    <property type="match status" value="1"/>
</dbReference>
<evidence type="ECO:0000313" key="6">
    <source>
        <dbReference type="EMBL" id="GAF74367.1"/>
    </source>
</evidence>
<sequence>MCNIWRLSGNDKLSFTEIGQIINALLKFKLETVVLTGGEPLLHPEFLDICKLLKKYKIKIILVTNGILLERFTFEVSRFVDQVVVSLDGGTAQVHDIIRGVTCFDKVLDGICRLKDYLRSQKTKLKIRIRCTVQKRNFLYLAEVVNTAKAIGAGCVSFLPVDVTSVAFGRGRGERDVQAANECNLSKDDLNIFKVTIGNLIESHIIDFKSGFIQENPKKLAQLYHYFDSLINKTDPLYPRCYAPWFSIVIESDGAVLPCFFRPAFGDFRQQPLEKILKSKQLSKVRADLKRQNSRECKQC</sequence>
<organism evidence="6">
    <name type="scientific">marine sediment metagenome</name>
    <dbReference type="NCBI Taxonomy" id="412755"/>
    <lineage>
        <taxon>unclassified sequences</taxon>
        <taxon>metagenomes</taxon>
        <taxon>ecological metagenomes</taxon>
    </lineage>
</organism>
<dbReference type="GO" id="GO:0046872">
    <property type="term" value="F:metal ion binding"/>
    <property type="evidence" value="ECO:0007669"/>
    <property type="project" value="UniProtKB-KW"/>
</dbReference>
<dbReference type="AlphaFoldDB" id="X0SEN1"/>
<dbReference type="EMBL" id="BARS01002889">
    <property type="protein sequence ID" value="GAF74367.1"/>
    <property type="molecule type" value="Genomic_DNA"/>
</dbReference>
<dbReference type="InterPro" id="IPR058240">
    <property type="entry name" value="rSAM_sf"/>
</dbReference>
<dbReference type="PANTHER" id="PTHR11228">
    <property type="entry name" value="RADICAL SAM DOMAIN PROTEIN"/>
    <property type="match status" value="1"/>
</dbReference>
<keyword evidence="1" id="KW-0949">S-adenosyl-L-methionine</keyword>
<accession>X0SEN1</accession>
<evidence type="ECO:0000256" key="2">
    <source>
        <dbReference type="ARBA" id="ARBA00022723"/>
    </source>
</evidence>
<dbReference type="InterPro" id="IPR013785">
    <property type="entry name" value="Aldolase_TIM"/>
</dbReference>
<gene>
    <name evidence="6" type="ORF">S01H1_05552</name>
</gene>
<keyword evidence="2" id="KW-0479">Metal-binding</keyword>
<comment type="caution">
    <text evidence="6">The sequence shown here is derived from an EMBL/GenBank/DDBJ whole genome shotgun (WGS) entry which is preliminary data.</text>
</comment>
<feature type="domain" description="Radical SAM core" evidence="5">
    <location>
        <begin position="1"/>
        <end position="196"/>
    </location>
</feature>
<dbReference type="SUPFAM" id="SSF102114">
    <property type="entry name" value="Radical SAM enzymes"/>
    <property type="match status" value="1"/>
</dbReference>
<dbReference type="InterPro" id="IPR007197">
    <property type="entry name" value="rSAM"/>
</dbReference>
<keyword evidence="3" id="KW-0408">Iron</keyword>
<evidence type="ECO:0000256" key="4">
    <source>
        <dbReference type="ARBA" id="ARBA00023014"/>
    </source>
</evidence>
<dbReference type="Gene3D" id="3.20.20.70">
    <property type="entry name" value="Aldolase class I"/>
    <property type="match status" value="2"/>
</dbReference>
<evidence type="ECO:0000259" key="5">
    <source>
        <dbReference type="PROSITE" id="PS51918"/>
    </source>
</evidence>
<dbReference type="PANTHER" id="PTHR11228:SF7">
    <property type="entry name" value="PQQA PEPTIDE CYCLASE"/>
    <property type="match status" value="1"/>
</dbReference>
<name>X0SEN1_9ZZZZ</name>
<dbReference type="Pfam" id="PF13186">
    <property type="entry name" value="SPASM"/>
    <property type="match status" value="1"/>
</dbReference>
<proteinExistence type="predicted"/>
<evidence type="ECO:0000256" key="1">
    <source>
        <dbReference type="ARBA" id="ARBA00022691"/>
    </source>
</evidence>
<dbReference type="InterPro" id="IPR050377">
    <property type="entry name" value="Radical_SAM_PqqE_MftC-like"/>
</dbReference>